<accession>O23451</accession>
<dbReference type="InterPro" id="IPR043502">
    <property type="entry name" value="DNA/RNA_pol_sf"/>
</dbReference>
<dbReference type="EMBL" id="Z97340">
    <property type="protein sequence ID" value="CAB10381.1"/>
    <property type="molecule type" value="Genomic_DNA"/>
</dbReference>
<evidence type="ECO:0000313" key="2">
    <source>
        <dbReference type="EMBL" id="CAB10381.1"/>
    </source>
</evidence>
<reference evidence="2" key="4">
    <citation type="submission" date="1999-06" db="EMBL/GenBank/DDBJ databases">
        <authorList>
            <person name="EU Arabidopsis sequencing project"/>
        </authorList>
    </citation>
    <scope>NUCLEOTIDE SEQUENCE</scope>
</reference>
<sequence>MDECSPMPTPLPLQLHKVPHQEELFANPTYFRSLAGKLQYLTLTRPDLQFSVNFVCQKMHQPTVSDYNLLKRILRYVKGTLSMGIHFSKHSDFQLRVYTEKDPAFSLRAYSDSDWGGCKDTRRSTGGYCTFLGTNLISWSSKKQPTVSRSSTEAEYRSLSETAQEMTWICHLLRELGIPLPVTPELYGDNLSSVYLTANPAFHARSKHFEFDYHYVRERVALGSLVVKHIPAHQQIVDIFTKSLPYEAFCNLRFKLGVDLPPTPRLRGSTRPLLQNDITPASGPATETKVLGQNTLKPKPFKFKTETTTSSSQRSSSMFLQKRQRK</sequence>
<dbReference type="CDD" id="cd09272">
    <property type="entry name" value="RNase_HI_RT_Ty1"/>
    <property type="match status" value="1"/>
</dbReference>
<name>O23451_ARATH</name>
<proteinExistence type="predicted"/>
<dbReference type="SUPFAM" id="SSF56672">
    <property type="entry name" value="DNA/RNA polymerases"/>
    <property type="match status" value="1"/>
</dbReference>
<protein>
    <submittedName>
        <fullName evidence="2">Retrotransposon like protein</fullName>
    </submittedName>
</protein>
<evidence type="ECO:0000313" key="3">
    <source>
        <dbReference type="EMBL" id="CAB78644.1"/>
    </source>
</evidence>
<reference key="2">
    <citation type="journal article" date="1998" name="Nature">
        <title>Analysis of 1.9 Mb of contiguous sequence from chromosome 4 of Arabidopsis thaliana.</title>
        <authorList>
            <person name="Bevan M."/>
            <person name="Bancroft I."/>
            <person name="Bent E."/>
            <person name="Love K."/>
            <person name="Goodman H.M."/>
            <person name="Dean C."/>
            <person name="Bergkamp R."/>
            <person name="Dirkse W."/>
            <person name="van Staveren M."/>
            <person name="Stiekema W."/>
            <person name="Drost L."/>
            <person name="Ridley P."/>
            <person name="Hudson S.-A."/>
            <person name="Patel K."/>
            <person name="Murphy G."/>
            <person name="Piffanelli P."/>
            <person name="Wedler H."/>
            <person name="Wedler E."/>
            <person name="Wambutt R."/>
            <person name="Weitzenegger T."/>
            <person name="Pohl T."/>
            <person name="Terryn N."/>
            <person name="Gielen J."/>
            <person name="Villarroel R."/>
            <person name="De Clercq R."/>
            <person name="van Montagu M."/>
            <person name="Lecharny A."/>
            <person name="Aubourg S."/>
            <person name="Gy I."/>
            <person name="Kreis M."/>
            <person name="Lao N."/>
            <person name="Kavanagh T."/>
            <person name="Hempel S."/>
            <person name="Kotter P."/>
            <person name="Entian K.-D."/>
            <person name="Rieger M."/>
            <person name="Schaefer M."/>
            <person name="Funk B."/>
            <person name="Mueller-Auer S."/>
            <person name="Silvey M."/>
            <person name="James R."/>
            <person name="Monfort A."/>
            <person name="Pons A."/>
            <person name="Puigdomenech P."/>
            <person name="Douka A."/>
            <person name="Voukelatou E."/>
            <person name="Milioni D."/>
            <person name="Hatzopoulos P."/>
            <person name="Piravandi E."/>
            <person name="Obermaier B."/>
            <person name="Hilbert H."/>
            <person name="Duesterhoeft A."/>
            <person name="Moores T."/>
            <person name="Jones J.D.G."/>
            <person name="Eneva T."/>
            <person name="Palme K."/>
            <person name="Benes V."/>
            <person name="Rechmann S."/>
            <person name="Ansorge W."/>
            <person name="Cooke R."/>
            <person name="Berger C."/>
            <person name="Delseny M."/>
            <person name="Voet M."/>
            <person name="Volckaert G."/>
            <person name="Mewes H.-W."/>
            <person name="Klosterman S."/>
            <person name="Schueller C."/>
            <person name="Chalwatzis N."/>
        </authorList>
    </citation>
    <scope>NUCLEOTIDE SEQUENCE [LARGE SCALE GENOMIC DNA]</scope>
    <source>
        <strain>cv. Columbia</strain>
    </source>
</reference>
<gene>
    <name evidence="2" type="primary">dl4050w</name>
    <name evidence="3" type="ordered locus">At4g16020</name>
</gene>
<dbReference type="AlphaFoldDB" id="O23451"/>
<feature type="region of interest" description="Disordered" evidence="1">
    <location>
        <begin position="267"/>
        <end position="326"/>
    </location>
</feature>
<evidence type="ECO:0000256" key="1">
    <source>
        <dbReference type="SAM" id="MobiDB-lite"/>
    </source>
</evidence>
<dbReference type="PANTHER" id="PTHR11439:SF524">
    <property type="entry name" value="RNA-DIRECTED DNA POLYMERASE, PROTEIN KINASE RLK-PELLE-DLSV FAMILY"/>
    <property type="match status" value="1"/>
</dbReference>
<reference key="3">
    <citation type="journal article" date="1999" name="Nature">
        <title>Sequence and analysis of chromosome 4 of the plant Arabidopsis thaliana.</title>
        <authorList>
            <consortium name="EU"/>
            <consortium name="CSHL and WU Arabidopsis Sequencing Project"/>
            <person name="Mayer K."/>
            <person name="Schuller C."/>
            <person name="Wambutt R."/>
            <person name="Murphy G."/>
            <person name="Volckaert G."/>
            <person name="Pohl T."/>
            <person name="Dusterhoft A."/>
            <person name="Stiekema W."/>
            <person name="Entian K.D."/>
            <person name="Terryn N."/>
            <person name="Harris B."/>
            <person name="Ansorge W."/>
            <person name="Brandt P."/>
            <person name="Grivell L."/>
            <person name="Rieger M."/>
            <person name="Weichselgartner M."/>
            <person name="de Simone V."/>
            <person name="Obermaier B."/>
            <person name="Mache R."/>
            <person name="Muller M."/>
            <person name="Kreis M."/>
            <person name="Delseny M."/>
            <person name="Puigdomenech P."/>
            <person name="Watson M."/>
            <person name="Schmidtheini T."/>
            <person name="Reichert B."/>
            <person name="Portatelle D."/>
            <person name="Perez-Alonso M."/>
            <person name="Boutry M."/>
            <person name="Bancroft I."/>
            <person name="Vos P."/>
            <person name="Hoheisel J."/>
            <person name="Zimmermann W."/>
            <person name="Wedler H."/>
            <person name="Ridley P."/>
            <person name="Langham S.A."/>
            <person name="McCullagh B."/>
            <person name="Bilham L."/>
            <person name="Robben J."/>
            <person name="Van der Schueren J."/>
            <person name="Grymonprez B."/>
            <person name="Chuang Y.J."/>
            <person name="Vandenbussche F."/>
            <person name="Braeken M."/>
            <person name="Weltjens I."/>
            <person name="Voet M."/>
            <person name="Bastiaens I."/>
            <person name="Aert R."/>
            <person name="Defoor E."/>
            <person name="Weitzenegger T."/>
            <person name="Bothe G."/>
            <person name="Ramsperger U."/>
            <person name="Hilbert H."/>
            <person name="Braun M."/>
            <person name="Holzer E."/>
            <person name="Brandt A."/>
            <person name="Peters S."/>
            <person name="van Staveren M."/>
            <person name="Dirske W."/>
            <person name="Mooijman P."/>
            <person name="Klein Lankhorst R."/>
            <person name="Rose M."/>
            <person name="Hauf J."/>
            <person name="Kotter P."/>
            <person name="Berneiser S."/>
            <person name="Hempel S."/>
            <person name="Feldpausch M."/>
            <person name="Lamberth S."/>
            <person name="Van den Daele H."/>
            <person name="De Keyser A."/>
            <person name="Buysshaert C."/>
            <person name="Gielen J."/>
            <person name="Villarroel R."/>
            <person name="De Clercq R."/>
            <person name="Van Montagu M."/>
            <person name="Rogers J."/>
            <person name="Cronin A."/>
            <person name="Quail M."/>
            <person name="Bray-Allen S."/>
            <person name="Clark L."/>
            <person name="Doggett J."/>
            <person name="Hall S."/>
            <person name="Kay M."/>
            <person name="Lennard N."/>
            <person name="McLay K."/>
            <person name="Mayes R."/>
            <person name="Pettett A."/>
            <person name="Rajandream M.A."/>
            <person name="Lyne M."/>
            <person name="Benes V."/>
            <person name="Rechmann S."/>
            <person name="Borkova D."/>
            <person name="Blocker H."/>
            <person name="Scharfe M."/>
            <person name="Grimm M."/>
            <person name="Lohnert T.H."/>
            <person name="Dose S."/>
            <person name="de Haan M."/>
            <person name="Maarse A."/>
            <person name="Schafer M."/>
            <person name="Muller-Auer S."/>
            <person name="Gabel C."/>
            <person name="Fuchs M."/>
            <person name="Fartmann B."/>
            <person name="Granderath K."/>
            <person name="Dauner D."/>
            <person name="Herzl A."/>
            <person name="Neumann S."/>
            <person name="Argiriou A."/>
            <person name="Vitale D."/>
            <person name="Liguori R."/>
            <person name="Piravandi E."/>
            <person name="Massenet O."/>
            <person name="Quigley F."/>
            <person name="Clabauld G."/>
            <person name="Mundlein A."/>
            <person name="Felber R."/>
            <person name="Schnabl S."/>
            <person name="Hiller R."/>
            <person name="Schmidt W."/>
            <person name="Lecharny A."/>
            <person name="Aubourg S."/>
            <person name="Chefdor F."/>
            <person name="Cooke R."/>
            <person name="Berger C."/>
            <person name="Montfort A."/>
            <person name="Casacuberta E."/>
            <person name="Gibbons T."/>
            <person name="Weber N."/>
            <person name="Vandenbol M."/>
            <person name="Bargues M."/>
            <person name="Terol J."/>
            <person name="Torres A."/>
            <person name="Perez-Perez A."/>
            <person name="Purnelle B."/>
            <person name="Bent E."/>
            <person name="Johnson S."/>
            <person name="Tacon D."/>
            <person name="Jesse T."/>
            <person name="Heijnen L."/>
            <person name="Schwarz S."/>
            <person name="Scholler P."/>
            <person name="Heber S."/>
            <person name="Francs P."/>
            <person name="Bielke C."/>
            <person name="Frishman D."/>
            <person name="Haase D."/>
            <person name="Lemcke K."/>
            <person name="Mewes H.W."/>
            <person name="Stocker S."/>
            <person name="Zaccaria P."/>
            <person name="Bevan M."/>
            <person name="Wilson R.K."/>
            <person name="de la Bastide M."/>
            <person name="Habermann K."/>
            <person name="Parnell L."/>
            <person name="Dedhia N."/>
            <person name="Gnoj L."/>
            <person name="Schutz K."/>
            <person name="Huang E."/>
            <person name="Spiegel L."/>
            <person name="Sehkon M."/>
            <person name="Murray J."/>
            <person name="Sheet P."/>
            <person name="Cordes M."/>
            <person name="Abu-Threideh J."/>
            <person name="Stoneking T."/>
            <person name="Kalicki J."/>
            <person name="Graves T."/>
            <person name="Harmon G."/>
            <person name="Edwards J."/>
            <person name="Latreille P."/>
            <person name="Courtney L."/>
            <person name="Cloud J."/>
            <person name="Abbott A."/>
            <person name="Scott K."/>
            <person name="Johnson D."/>
            <person name="Minx P."/>
            <person name="Bentley D."/>
            <person name="Fulton B."/>
            <person name="Miller N."/>
            <person name="Greco T."/>
            <person name="Kemp K."/>
            <person name="Kramer J."/>
            <person name="Fulton L."/>
            <person name="Mardis E."/>
            <person name="Dante M."/>
            <person name="Pepin K."/>
            <person name="Hillier L."/>
            <person name="Nelson J."/>
            <person name="Spieth J."/>
            <person name="Ryan E."/>
            <person name="Andrews S."/>
            <person name="Geisel C."/>
            <person name="Layman D."/>
            <person name="Du H."/>
            <person name="Ali J."/>
            <person name="Berghoff A."/>
            <person name="Jones K."/>
            <person name="Drone K."/>
            <person name="Cotton M."/>
            <person name="Joshu C."/>
            <person name="Antonoiu B."/>
            <person name="Zidanic M."/>
            <person name="Strong C."/>
            <person name="Sun H."/>
            <person name="Lamar B."/>
            <person name="Yordan C."/>
            <person name="Ma P."/>
            <person name="Zhong J."/>
            <person name="Preston R."/>
            <person name="Vil D."/>
            <person name="Shekher M."/>
            <person name="Matero A."/>
            <person name="Shah R."/>
            <person name="Swaby I.K."/>
            <person name="O'Shaughnessy A."/>
            <person name="Rodriguez M."/>
            <person name="Hoffmann J."/>
            <person name="Till S."/>
            <person name="Granat S."/>
            <person name="Shohdy N."/>
            <person name="Hasegawa A."/>
            <person name="Hameed A."/>
            <person name="Lodhi M."/>
            <person name="Johnson A."/>
            <person name="Chen E."/>
            <person name="Marra M."/>
            <person name="Martienssen R."/>
            <person name="McCombie W.R."/>
        </authorList>
    </citation>
    <scope>NUCLEOTIDE SEQUENCE [LARGE SCALE GENOMIC DNA]</scope>
    <source>
        <strain>cv. Columbia</strain>
    </source>
</reference>
<dbReference type="PANTHER" id="PTHR11439">
    <property type="entry name" value="GAG-POL-RELATED RETROTRANSPOSON"/>
    <property type="match status" value="1"/>
</dbReference>
<reference evidence="2" key="1">
    <citation type="submission" date="1997-07" db="EMBL/GenBank/DDBJ databases">
        <authorList>
            <person name="Bevan M."/>
            <person name="Stiekema W."/>
            <person name="Murphy G."/>
            <person name="Wambutt R."/>
            <person name="Pohl T."/>
            <person name="Terryn N."/>
            <person name="Kreis M."/>
            <person name="Kavanagh T."/>
            <person name="Entian K.D."/>
            <person name="Rieger M."/>
            <person name="James R."/>
            <person name="Puigdomenech P."/>
            <person name="Hatzopoulos P."/>
            <person name="Obermaier B."/>
            <person name="Duesterhoft A."/>
            <person name="Jones J."/>
            <person name="Palme K."/>
            <person name="Ansorge W."/>
            <person name="Delseny M."/>
            <person name="Bancroft I."/>
            <person name="Mewes H.W."/>
            <person name="Schueller C."/>
            <person name="Chalwatzis N."/>
        </authorList>
    </citation>
    <scope>NUCLEOTIDE SEQUENCE</scope>
</reference>
<dbReference type="PIR" id="C71426">
    <property type="entry name" value="C71426"/>
</dbReference>
<feature type="compositionally biased region" description="Low complexity" evidence="1">
    <location>
        <begin position="306"/>
        <end position="317"/>
    </location>
</feature>
<dbReference type="EMBL" id="AL161543">
    <property type="protein sequence ID" value="CAB78644.1"/>
    <property type="molecule type" value="Genomic_DNA"/>
</dbReference>
<organism evidence="2">
    <name type="scientific">Arabidopsis thaliana</name>
    <name type="common">Mouse-ear cress</name>
    <dbReference type="NCBI Taxonomy" id="3702"/>
    <lineage>
        <taxon>Eukaryota</taxon>
        <taxon>Viridiplantae</taxon>
        <taxon>Streptophyta</taxon>
        <taxon>Embryophyta</taxon>
        <taxon>Tracheophyta</taxon>
        <taxon>Spermatophyta</taxon>
        <taxon>Magnoliopsida</taxon>
        <taxon>eudicotyledons</taxon>
        <taxon>Gunneridae</taxon>
        <taxon>Pentapetalae</taxon>
        <taxon>rosids</taxon>
        <taxon>malvids</taxon>
        <taxon>Brassicales</taxon>
        <taxon>Brassicaceae</taxon>
        <taxon>Camelineae</taxon>
        <taxon>Arabidopsis</taxon>
    </lineage>
</organism>